<accession>A0A166MMX1</accession>
<reference evidence="4 5" key="1">
    <citation type="journal article" date="2016" name="Mol. Biol. Evol.">
        <title>Comparative Genomics of Early-Diverging Mushroom-Forming Fungi Provides Insights into the Origins of Lignocellulose Decay Capabilities.</title>
        <authorList>
            <person name="Nagy L.G."/>
            <person name="Riley R."/>
            <person name="Tritt A."/>
            <person name="Adam C."/>
            <person name="Daum C."/>
            <person name="Floudas D."/>
            <person name="Sun H."/>
            <person name="Yadav J.S."/>
            <person name="Pangilinan J."/>
            <person name="Larsson K.H."/>
            <person name="Matsuura K."/>
            <person name="Barry K."/>
            <person name="Labutti K."/>
            <person name="Kuo R."/>
            <person name="Ohm R.A."/>
            <person name="Bhattacharya S.S."/>
            <person name="Shirouzu T."/>
            <person name="Yoshinaga Y."/>
            <person name="Martin F.M."/>
            <person name="Grigoriev I.V."/>
            <person name="Hibbett D.S."/>
        </authorList>
    </citation>
    <scope>NUCLEOTIDE SEQUENCE [LARGE SCALE GENOMIC DNA]</scope>
    <source>
        <strain evidence="4 5">HHB12029</strain>
    </source>
</reference>
<dbReference type="InterPro" id="IPR012132">
    <property type="entry name" value="GMC_OxRdtase"/>
</dbReference>
<dbReference type="Pfam" id="PF05199">
    <property type="entry name" value="GMC_oxred_C"/>
    <property type="match status" value="1"/>
</dbReference>
<dbReference type="InterPro" id="IPR036188">
    <property type="entry name" value="FAD/NAD-bd_sf"/>
</dbReference>
<sequence length="111" mass="11234">PVDPLIVARSWQFVRKWMATPAMTELSPVEIAPGANLTTDADLITAARAAAGPGEGHGCCTAAMSPRALGGVLGADLRVHGVSGLSVADNSAVPLIVGAHTCTTVYAIAEK</sequence>
<feature type="non-terminal residue" evidence="4">
    <location>
        <position position="111"/>
    </location>
</feature>
<evidence type="ECO:0000259" key="3">
    <source>
        <dbReference type="Pfam" id="PF05199"/>
    </source>
</evidence>
<organism evidence="4 5">
    <name type="scientific">Exidia glandulosa HHB12029</name>
    <dbReference type="NCBI Taxonomy" id="1314781"/>
    <lineage>
        <taxon>Eukaryota</taxon>
        <taxon>Fungi</taxon>
        <taxon>Dikarya</taxon>
        <taxon>Basidiomycota</taxon>
        <taxon>Agaricomycotina</taxon>
        <taxon>Agaricomycetes</taxon>
        <taxon>Auriculariales</taxon>
        <taxon>Exidiaceae</taxon>
        <taxon>Exidia</taxon>
    </lineage>
</organism>
<comment type="cofactor">
    <cofactor evidence="1">
        <name>FAD</name>
        <dbReference type="ChEBI" id="CHEBI:57692"/>
    </cofactor>
</comment>
<comment type="similarity">
    <text evidence="2">Belongs to the GMC oxidoreductase family.</text>
</comment>
<dbReference type="Proteomes" id="UP000077266">
    <property type="component" value="Unassembled WGS sequence"/>
</dbReference>
<dbReference type="Gene3D" id="3.50.50.60">
    <property type="entry name" value="FAD/NAD(P)-binding domain"/>
    <property type="match status" value="1"/>
</dbReference>
<keyword evidence="5" id="KW-1185">Reference proteome</keyword>
<dbReference type="GO" id="GO:0050660">
    <property type="term" value="F:flavin adenine dinucleotide binding"/>
    <property type="evidence" value="ECO:0007669"/>
    <property type="project" value="InterPro"/>
</dbReference>
<evidence type="ECO:0000256" key="1">
    <source>
        <dbReference type="ARBA" id="ARBA00001974"/>
    </source>
</evidence>
<protein>
    <recommendedName>
        <fullName evidence="3">Glucose-methanol-choline oxidoreductase C-terminal domain-containing protein</fullName>
    </recommendedName>
</protein>
<dbReference type="PANTHER" id="PTHR11552:SF115">
    <property type="entry name" value="DEHYDROGENASE XPTC-RELATED"/>
    <property type="match status" value="1"/>
</dbReference>
<dbReference type="EMBL" id="KV427044">
    <property type="protein sequence ID" value="KZV78210.1"/>
    <property type="molecule type" value="Genomic_DNA"/>
</dbReference>
<evidence type="ECO:0000313" key="5">
    <source>
        <dbReference type="Proteomes" id="UP000077266"/>
    </source>
</evidence>
<dbReference type="AlphaFoldDB" id="A0A166MMX1"/>
<dbReference type="GO" id="GO:0044550">
    <property type="term" value="P:secondary metabolite biosynthetic process"/>
    <property type="evidence" value="ECO:0007669"/>
    <property type="project" value="TreeGrafter"/>
</dbReference>
<dbReference type="GO" id="GO:0016614">
    <property type="term" value="F:oxidoreductase activity, acting on CH-OH group of donors"/>
    <property type="evidence" value="ECO:0007669"/>
    <property type="project" value="InterPro"/>
</dbReference>
<gene>
    <name evidence="4" type="ORF">EXIGLDRAFT_591802</name>
</gene>
<dbReference type="Gene3D" id="3.30.560.10">
    <property type="entry name" value="Glucose Oxidase, domain 3"/>
    <property type="match status" value="1"/>
</dbReference>
<dbReference type="PANTHER" id="PTHR11552">
    <property type="entry name" value="GLUCOSE-METHANOL-CHOLINE GMC OXIDOREDUCTASE"/>
    <property type="match status" value="1"/>
</dbReference>
<evidence type="ECO:0000256" key="2">
    <source>
        <dbReference type="ARBA" id="ARBA00010790"/>
    </source>
</evidence>
<feature type="non-terminal residue" evidence="4">
    <location>
        <position position="1"/>
    </location>
</feature>
<dbReference type="SUPFAM" id="SSF51905">
    <property type="entry name" value="FAD/NAD(P)-binding domain"/>
    <property type="match status" value="1"/>
</dbReference>
<proteinExistence type="inferred from homology"/>
<dbReference type="SUPFAM" id="SSF54373">
    <property type="entry name" value="FAD-linked reductases, C-terminal domain"/>
    <property type="match status" value="1"/>
</dbReference>
<feature type="domain" description="Glucose-methanol-choline oxidoreductase C-terminal" evidence="3">
    <location>
        <begin position="10"/>
        <end position="109"/>
    </location>
</feature>
<dbReference type="InterPro" id="IPR007867">
    <property type="entry name" value="GMC_OxRtase_C"/>
</dbReference>
<evidence type="ECO:0000313" key="4">
    <source>
        <dbReference type="EMBL" id="KZV78210.1"/>
    </source>
</evidence>
<name>A0A166MMX1_EXIGL</name>
<dbReference type="InParanoid" id="A0A166MMX1"/>
<dbReference type="OrthoDB" id="269227at2759"/>